<accession>A0A561T506</accession>
<reference evidence="1 2" key="1">
    <citation type="submission" date="2019-06" db="EMBL/GenBank/DDBJ databases">
        <title>Sequencing the genomes of 1000 actinobacteria strains.</title>
        <authorList>
            <person name="Klenk H.-P."/>
        </authorList>
    </citation>
    <scope>NUCLEOTIDE SEQUENCE [LARGE SCALE GENOMIC DNA]</scope>
    <source>
        <strain evidence="1 2">DSM 45671</strain>
    </source>
</reference>
<dbReference type="AlphaFoldDB" id="A0A561T506"/>
<dbReference type="EMBL" id="VIWU01000001">
    <property type="protein sequence ID" value="TWF82190.1"/>
    <property type="molecule type" value="Genomic_DNA"/>
</dbReference>
<gene>
    <name evidence="1" type="ORF">FHX44_118135</name>
</gene>
<protein>
    <submittedName>
        <fullName evidence="1">Uncharacterized protein</fullName>
    </submittedName>
</protein>
<keyword evidence="2" id="KW-1185">Reference proteome</keyword>
<proteinExistence type="predicted"/>
<dbReference type="Proteomes" id="UP000321261">
    <property type="component" value="Unassembled WGS sequence"/>
</dbReference>
<comment type="caution">
    <text evidence="1">The sequence shown here is derived from an EMBL/GenBank/DDBJ whole genome shotgun (WGS) entry which is preliminary data.</text>
</comment>
<organism evidence="1 2">
    <name type="scientific">Pseudonocardia hierapolitana</name>
    <dbReference type="NCBI Taxonomy" id="1128676"/>
    <lineage>
        <taxon>Bacteria</taxon>
        <taxon>Bacillati</taxon>
        <taxon>Actinomycetota</taxon>
        <taxon>Actinomycetes</taxon>
        <taxon>Pseudonocardiales</taxon>
        <taxon>Pseudonocardiaceae</taxon>
        <taxon>Pseudonocardia</taxon>
    </lineage>
</organism>
<evidence type="ECO:0000313" key="1">
    <source>
        <dbReference type="EMBL" id="TWF82190.1"/>
    </source>
</evidence>
<name>A0A561T506_9PSEU</name>
<evidence type="ECO:0000313" key="2">
    <source>
        <dbReference type="Proteomes" id="UP000321261"/>
    </source>
</evidence>
<sequence>MKLEVVMVPVADVDKAMGGWGGGSMSTSPLAMTIARYI</sequence>